<dbReference type="Proteomes" id="UP001500886">
    <property type="component" value="Unassembled WGS sequence"/>
</dbReference>
<dbReference type="InterPro" id="IPR011051">
    <property type="entry name" value="RmlC_Cupin_sf"/>
</dbReference>
<sequence>MTVIDTAVPTTTHPFHTTREEERRLRVAAERMVPALTIAQPVSFDGFVQQLMVPPAVMDLARKAHGLRLSVQETEAIRHHLRPVESGKKPGLLRRILMDKAKEDGSHPPYIRVACTGKGTYDHWAKDDYLAVYVPPSGDFGSPAVLEIWPAQHYSPIHSHGHTTGIIHCLTGQLDIMAYGSLAWNAEKMGLYTLTPGQTAWLAGDTFAVHKVYCPFDGGTTTATGPGYLNKSDQFAASFHVYLNDTELSTYSGLDPSRDRFHYIDETDHTEKVFTTYSDLSWHVLAQILAQTELD</sequence>
<evidence type="ECO:0008006" key="4">
    <source>
        <dbReference type="Google" id="ProtNLM"/>
    </source>
</evidence>
<dbReference type="Gene3D" id="2.60.120.10">
    <property type="entry name" value="Jelly Rolls"/>
    <property type="match status" value="1"/>
</dbReference>
<feature type="region of interest" description="Disordered" evidence="1">
    <location>
        <begin position="1"/>
        <end position="21"/>
    </location>
</feature>
<accession>A0ABN3U6B2</accession>
<reference evidence="2 3" key="1">
    <citation type="journal article" date="2019" name="Int. J. Syst. Evol. Microbiol.">
        <title>The Global Catalogue of Microorganisms (GCM) 10K type strain sequencing project: providing services to taxonomists for standard genome sequencing and annotation.</title>
        <authorList>
            <consortium name="The Broad Institute Genomics Platform"/>
            <consortium name="The Broad Institute Genome Sequencing Center for Infectious Disease"/>
            <person name="Wu L."/>
            <person name="Ma J."/>
        </authorList>
    </citation>
    <scope>NUCLEOTIDE SEQUENCE [LARGE SCALE GENOMIC DNA]</scope>
    <source>
        <strain evidence="2 3">JCM 4542</strain>
    </source>
</reference>
<name>A0ABN3U6B2_9ACTN</name>
<dbReference type="EMBL" id="BAAASL010000030">
    <property type="protein sequence ID" value="GAA2725399.1"/>
    <property type="molecule type" value="Genomic_DNA"/>
</dbReference>
<proteinExistence type="predicted"/>
<evidence type="ECO:0000256" key="1">
    <source>
        <dbReference type="SAM" id="MobiDB-lite"/>
    </source>
</evidence>
<evidence type="ECO:0000313" key="3">
    <source>
        <dbReference type="Proteomes" id="UP001500886"/>
    </source>
</evidence>
<dbReference type="SUPFAM" id="SSF51182">
    <property type="entry name" value="RmlC-like cupins"/>
    <property type="match status" value="1"/>
</dbReference>
<protein>
    <recommendedName>
        <fullName evidence="4">Cysteine dioxygenase</fullName>
    </recommendedName>
</protein>
<evidence type="ECO:0000313" key="2">
    <source>
        <dbReference type="EMBL" id="GAA2725399.1"/>
    </source>
</evidence>
<organism evidence="2 3">
    <name type="scientific">Streptomyces luteosporeus</name>
    <dbReference type="NCBI Taxonomy" id="173856"/>
    <lineage>
        <taxon>Bacteria</taxon>
        <taxon>Bacillati</taxon>
        <taxon>Actinomycetota</taxon>
        <taxon>Actinomycetes</taxon>
        <taxon>Kitasatosporales</taxon>
        <taxon>Streptomycetaceae</taxon>
        <taxon>Streptomyces</taxon>
    </lineage>
</organism>
<keyword evidence="3" id="KW-1185">Reference proteome</keyword>
<gene>
    <name evidence="2" type="ORF">GCM10010315_57340</name>
</gene>
<dbReference type="InterPro" id="IPR014710">
    <property type="entry name" value="RmlC-like_jellyroll"/>
</dbReference>
<comment type="caution">
    <text evidence="2">The sequence shown here is derived from an EMBL/GenBank/DDBJ whole genome shotgun (WGS) entry which is preliminary data.</text>
</comment>
<dbReference type="RefSeq" id="WP_344439563.1">
    <property type="nucleotide sequence ID" value="NZ_BAAASL010000030.1"/>
</dbReference>